<dbReference type="Proteomes" id="UP000318937">
    <property type="component" value="Unassembled WGS sequence"/>
</dbReference>
<dbReference type="EMBL" id="VDGG01000018">
    <property type="protein sequence ID" value="TQR14716.1"/>
    <property type="molecule type" value="Genomic_DNA"/>
</dbReference>
<dbReference type="InterPro" id="IPR045489">
    <property type="entry name" value="DUF6429"/>
</dbReference>
<keyword evidence="3" id="KW-1185">Reference proteome</keyword>
<feature type="domain" description="DUF6429" evidence="1">
    <location>
        <begin position="2"/>
        <end position="75"/>
    </location>
</feature>
<dbReference type="RefSeq" id="WP_142607332.1">
    <property type="nucleotide sequence ID" value="NZ_VDGG01000018.1"/>
</dbReference>
<sequence length="82" mass="9703">MKKEIEELTLLLLYLTSWKEEDVPETIRRSWKGYSFDALDQLQDRDYLRGGIKSKSVYLTEAGIEQAKQLIEKYIMGEKKDE</sequence>
<evidence type="ECO:0000259" key="1">
    <source>
        <dbReference type="Pfam" id="PF20008"/>
    </source>
</evidence>
<proteinExistence type="predicted"/>
<protein>
    <submittedName>
        <fullName evidence="2">Transposase</fullName>
    </submittedName>
</protein>
<dbReference type="AlphaFoldDB" id="A0A544TBF0"/>
<name>A0A544TBF0_9BACI</name>
<reference evidence="2 3" key="1">
    <citation type="submission" date="2019-05" db="EMBL/GenBank/DDBJ databases">
        <title>Psychrobacillus vulpis sp. nov., a new species isolated from feces of a red fox that inhabits in The Tablas de Daimiel Natural Park, Albacete, Spain.</title>
        <authorList>
            <person name="Rodriguez M."/>
            <person name="Reina J.C."/>
            <person name="Bejar V."/>
            <person name="Llamas I."/>
        </authorList>
    </citation>
    <scope>NUCLEOTIDE SEQUENCE [LARGE SCALE GENOMIC DNA]</scope>
    <source>
        <strain evidence="2 3">NHI-2</strain>
    </source>
</reference>
<gene>
    <name evidence="2" type="ORF">FG383_10325</name>
</gene>
<dbReference type="Pfam" id="PF20008">
    <property type="entry name" value="DUF6429"/>
    <property type="match status" value="1"/>
</dbReference>
<evidence type="ECO:0000313" key="2">
    <source>
        <dbReference type="EMBL" id="TQR14716.1"/>
    </source>
</evidence>
<comment type="caution">
    <text evidence="2">The sequence shown here is derived from an EMBL/GenBank/DDBJ whole genome shotgun (WGS) entry which is preliminary data.</text>
</comment>
<organism evidence="2 3">
    <name type="scientific">Psychrobacillus soli</name>
    <dbReference type="NCBI Taxonomy" id="1543965"/>
    <lineage>
        <taxon>Bacteria</taxon>
        <taxon>Bacillati</taxon>
        <taxon>Bacillota</taxon>
        <taxon>Bacilli</taxon>
        <taxon>Bacillales</taxon>
        <taxon>Bacillaceae</taxon>
        <taxon>Psychrobacillus</taxon>
    </lineage>
</organism>
<accession>A0A544TBF0</accession>
<evidence type="ECO:0000313" key="3">
    <source>
        <dbReference type="Proteomes" id="UP000318937"/>
    </source>
</evidence>
<dbReference type="OrthoDB" id="9800962at2"/>